<organism evidence="3">
    <name type="scientific">marine metagenome</name>
    <dbReference type="NCBI Taxonomy" id="408172"/>
    <lineage>
        <taxon>unclassified sequences</taxon>
        <taxon>metagenomes</taxon>
        <taxon>ecological metagenomes</taxon>
    </lineage>
</organism>
<evidence type="ECO:0000259" key="2">
    <source>
        <dbReference type="Pfam" id="PF00487"/>
    </source>
</evidence>
<feature type="transmembrane region" description="Helical" evidence="1">
    <location>
        <begin position="85"/>
        <end position="111"/>
    </location>
</feature>
<dbReference type="EMBL" id="UINC01066587">
    <property type="protein sequence ID" value="SVB97451.1"/>
    <property type="molecule type" value="Genomic_DNA"/>
</dbReference>
<dbReference type="InterPro" id="IPR005804">
    <property type="entry name" value="FA_desaturase_dom"/>
</dbReference>
<dbReference type="Pfam" id="PF00487">
    <property type="entry name" value="FA_desaturase"/>
    <property type="match status" value="1"/>
</dbReference>
<keyword evidence="1" id="KW-0472">Membrane</keyword>
<accession>A0A382IFP8</accession>
<evidence type="ECO:0000256" key="1">
    <source>
        <dbReference type="SAM" id="Phobius"/>
    </source>
</evidence>
<dbReference type="AlphaFoldDB" id="A0A382IFP8"/>
<reference evidence="3" key="1">
    <citation type="submission" date="2018-05" db="EMBL/GenBank/DDBJ databases">
        <authorList>
            <person name="Lanie J.A."/>
            <person name="Ng W.-L."/>
            <person name="Kazmierczak K.M."/>
            <person name="Andrzejewski T.M."/>
            <person name="Davidsen T.M."/>
            <person name="Wayne K.J."/>
            <person name="Tettelin H."/>
            <person name="Glass J.I."/>
            <person name="Rusch D."/>
            <person name="Podicherti R."/>
            <person name="Tsui H.-C.T."/>
            <person name="Winkler M.E."/>
        </authorList>
    </citation>
    <scope>NUCLEOTIDE SEQUENCE</scope>
</reference>
<proteinExistence type="predicted"/>
<name>A0A382IFP8_9ZZZZ</name>
<keyword evidence="1" id="KW-1133">Transmembrane helix</keyword>
<feature type="domain" description="Fatty acid desaturase" evidence="2">
    <location>
        <begin position="5"/>
        <end position="189"/>
    </location>
</feature>
<protein>
    <recommendedName>
        <fullName evidence="2">Fatty acid desaturase domain-containing protein</fullName>
    </recommendedName>
</protein>
<sequence length="224" mass="26403">MESVQWRWSHTHHHSRTIHVGIDYEGNADRPPKLFNLFFLDMFGIRFIHYVFKDLSYHSLGILSQAAKDYVPEAYHSKMMRNARLYLLFIIFLIYISFAVGSFLPLMFFVLPNLYGRTLLQLIILLQHDGLKANTWDHRESTRTVHLNFIYGYLLYFNMQYHVEHHIFPQVPFNKLPALHKAIKDKLPTTKNGLIDGLIEVMPAIITQSKDPDYLIQKVFTPPR</sequence>
<keyword evidence="1" id="KW-0812">Transmembrane</keyword>
<gene>
    <name evidence="3" type="ORF">METZ01_LOCUS250305</name>
</gene>
<evidence type="ECO:0000313" key="3">
    <source>
        <dbReference type="EMBL" id="SVB97451.1"/>
    </source>
</evidence>
<dbReference type="GO" id="GO:0006629">
    <property type="term" value="P:lipid metabolic process"/>
    <property type="evidence" value="ECO:0007669"/>
    <property type="project" value="InterPro"/>
</dbReference>